<sequence>MIQQNESNMTCVSEFIYRITCHEQERSLCSMEMRALWGVSFDADHSTLLLRSDTRHHVNRSPFVKYRLAIWCEGSDLENLQEKVSQLPQLTRTYKVIALDVIVDGQVEPIAYHERRVIEQKLGSQVKGEVNLKQPELMLGVIKLEHSWVLGELEYHDPIWQRHNDKPRHYSTALSTKVARSLVNIAVPSLKEDIHFFDPCCGIGTVLMEACSQGIHASGGDINPLAVVGARENMAAFHYHCELRIHNMTEIETKYDVTIVDLPYNHCSVLPEEERYRMLQALSTMASRVIIVSVEPIRAELIQLGYHIEDEGYIEKTHFKRDVFLCTTSRL</sequence>
<proteinExistence type="predicted"/>
<dbReference type="InterPro" id="IPR000241">
    <property type="entry name" value="RlmKL-like_Mtase"/>
</dbReference>
<dbReference type="Gene3D" id="3.40.50.150">
    <property type="entry name" value="Vaccinia Virus protein VP39"/>
    <property type="match status" value="1"/>
</dbReference>
<dbReference type="InterPro" id="IPR029063">
    <property type="entry name" value="SAM-dependent_MTases_sf"/>
</dbReference>
<dbReference type="SUPFAM" id="SSF53335">
    <property type="entry name" value="S-adenosyl-L-methionine-dependent methyltransferases"/>
    <property type="match status" value="1"/>
</dbReference>
<organism evidence="2 3">
    <name type="scientific">Candidatus Pristimantibacillus lignocellulolyticus</name>
    <dbReference type="NCBI Taxonomy" id="2994561"/>
    <lineage>
        <taxon>Bacteria</taxon>
        <taxon>Bacillati</taxon>
        <taxon>Bacillota</taxon>
        <taxon>Bacilli</taxon>
        <taxon>Bacillales</taxon>
        <taxon>Paenibacillaceae</taxon>
        <taxon>Candidatus Pristimantibacillus</taxon>
    </lineage>
</organism>
<accession>A0A9J6ZB06</accession>
<dbReference type="EMBL" id="CP097899">
    <property type="protein sequence ID" value="URN93025.1"/>
    <property type="molecule type" value="Genomic_DNA"/>
</dbReference>
<dbReference type="PANTHER" id="PTHR14911:SF13">
    <property type="entry name" value="TRNA (GUANINE(6)-N2)-METHYLTRANSFERASE THUMP3"/>
    <property type="match status" value="1"/>
</dbReference>
<dbReference type="PANTHER" id="PTHR14911">
    <property type="entry name" value="THUMP DOMAIN-CONTAINING"/>
    <property type="match status" value="1"/>
</dbReference>
<feature type="domain" description="Ribosomal RNA large subunit methyltransferase K/L-like methyltransferase" evidence="1">
    <location>
        <begin position="167"/>
        <end position="266"/>
    </location>
</feature>
<keyword evidence="2" id="KW-0808">Transferase</keyword>
<keyword evidence="2" id="KW-0489">Methyltransferase</keyword>
<gene>
    <name evidence="2" type="ORF">NAG76_14370</name>
</gene>
<dbReference type="AlphaFoldDB" id="A0A9J6ZB06"/>
<evidence type="ECO:0000259" key="1">
    <source>
        <dbReference type="Pfam" id="PF01170"/>
    </source>
</evidence>
<dbReference type="Pfam" id="PF01170">
    <property type="entry name" value="UPF0020"/>
    <property type="match status" value="1"/>
</dbReference>
<evidence type="ECO:0000313" key="3">
    <source>
        <dbReference type="Proteomes" id="UP001056756"/>
    </source>
</evidence>
<dbReference type="KEGG" id="plig:NAG76_14370"/>
<dbReference type="GO" id="GO:0016423">
    <property type="term" value="F:tRNA (guanine) methyltransferase activity"/>
    <property type="evidence" value="ECO:0007669"/>
    <property type="project" value="TreeGrafter"/>
</dbReference>
<dbReference type="Proteomes" id="UP001056756">
    <property type="component" value="Chromosome"/>
</dbReference>
<name>A0A9J6ZB06_9BACL</name>
<reference evidence="2" key="1">
    <citation type="submission" date="2022-05" db="EMBL/GenBank/DDBJ databases">
        <title>Novel bacterial taxa in a minimal lignocellulolytic consortium and its capacity to transform plastics disclosed by genome-resolved metagenomics.</title>
        <authorList>
            <person name="Rodriguez C.A.D."/>
            <person name="Diaz-Garcia L."/>
            <person name="Herrera K."/>
            <person name="Tarazona N.A."/>
            <person name="Sproer C."/>
            <person name="Overmann J."/>
            <person name="Jimenez D.J."/>
        </authorList>
    </citation>
    <scope>NUCLEOTIDE SEQUENCE</scope>
    <source>
        <strain evidence="2">MAG5</strain>
    </source>
</reference>
<protein>
    <submittedName>
        <fullName evidence="2">RNA methyltransferase</fullName>
    </submittedName>
</protein>
<dbReference type="GO" id="GO:0030488">
    <property type="term" value="P:tRNA methylation"/>
    <property type="evidence" value="ECO:0007669"/>
    <property type="project" value="TreeGrafter"/>
</dbReference>
<evidence type="ECO:0000313" key="2">
    <source>
        <dbReference type="EMBL" id="URN93025.1"/>
    </source>
</evidence>